<dbReference type="AlphaFoldDB" id="I4C7H7"/>
<proteinExistence type="predicted"/>
<keyword evidence="2" id="KW-1185">Reference proteome</keyword>
<dbReference type="EMBL" id="CP003360">
    <property type="protein sequence ID" value="AFM25518.1"/>
    <property type="molecule type" value="Genomic_DNA"/>
</dbReference>
<dbReference type="RefSeq" id="WP_014810656.1">
    <property type="nucleotide sequence ID" value="NC_018025.1"/>
</dbReference>
<accession>I4C7H7</accession>
<reference evidence="2" key="1">
    <citation type="submission" date="2012-06" db="EMBL/GenBank/DDBJ databases">
        <title>Complete sequence of chromosome of Desulfomonile tiedjei DSM 6799.</title>
        <authorList>
            <person name="Lucas S."/>
            <person name="Copeland A."/>
            <person name="Lapidus A."/>
            <person name="Glavina del Rio T."/>
            <person name="Dalin E."/>
            <person name="Tice H."/>
            <person name="Bruce D."/>
            <person name="Goodwin L."/>
            <person name="Pitluck S."/>
            <person name="Peters L."/>
            <person name="Ovchinnikova G."/>
            <person name="Zeytun A."/>
            <person name="Lu M."/>
            <person name="Kyrpides N."/>
            <person name="Mavromatis K."/>
            <person name="Ivanova N."/>
            <person name="Brettin T."/>
            <person name="Detter J.C."/>
            <person name="Han C."/>
            <person name="Larimer F."/>
            <person name="Land M."/>
            <person name="Hauser L."/>
            <person name="Markowitz V."/>
            <person name="Cheng J.-F."/>
            <person name="Hugenholtz P."/>
            <person name="Woyke T."/>
            <person name="Wu D."/>
            <person name="Spring S."/>
            <person name="Schroeder M."/>
            <person name="Brambilla E."/>
            <person name="Klenk H.-P."/>
            <person name="Eisen J.A."/>
        </authorList>
    </citation>
    <scope>NUCLEOTIDE SEQUENCE [LARGE SCALE GENOMIC DNA]</scope>
    <source>
        <strain evidence="2">ATCC 49306 / DSM 6799 / DCB-1</strain>
    </source>
</reference>
<dbReference type="Proteomes" id="UP000006055">
    <property type="component" value="Chromosome"/>
</dbReference>
<evidence type="ECO:0000313" key="2">
    <source>
        <dbReference type="Proteomes" id="UP000006055"/>
    </source>
</evidence>
<protein>
    <submittedName>
        <fullName evidence="1">Uncharacterized protein</fullName>
    </submittedName>
</protein>
<dbReference type="KEGG" id="dti:Desti_2848"/>
<name>I4C7H7_DESTA</name>
<dbReference type="STRING" id="706587.Desti_2848"/>
<evidence type="ECO:0000313" key="1">
    <source>
        <dbReference type="EMBL" id="AFM25518.1"/>
    </source>
</evidence>
<organism evidence="1 2">
    <name type="scientific">Desulfomonile tiedjei (strain ATCC 49306 / DSM 6799 / DCB-1)</name>
    <dbReference type="NCBI Taxonomy" id="706587"/>
    <lineage>
        <taxon>Bacteria</taxon>
        <taxon>Pseudomonadati</taxon>
        <taxon>Thermodesulfobacteriota</taxon>
        <taxon>Desulfomonilia</taxon>
        <taxon>Desulfomonilales</taxon>
        <taxon>Desulfomonilaceae</taxon>
        <taxon>Desulfomonile</taxon>
    </lineage>
</organism>
<sequence length="149" mass="16433">MIVDLQESIVETVREILGIARFTLQEQGTHLPTAILHTIERMIPMVLPFKDQAQRTALIAHVKEQAVLLGAYAVTTVTSAKIVDSRTGKERHCLVAATAIQGGRPYIVVQQFSKDSSGIVRFGEIKEGEDAEVPGQMIIIPDWDTEVCH</sequence>
<gene>
    <name evidence="1" type="ordered locus">Desti_2848</name>
</gene>
<dbReference type="HOGENOM" id="CLU_1746712_0_0_7"/>